<dbReference type="Pfam" id="PF16010">
    <property type="entry name" value="CDH-cyt"/>
    <property type="match status" value="1"/>
</dbReference>
<comment type="caution">
    <text evidence="3">The sequence shown here is derived from an EMBL/GenBank/DDBJ whole genome shotgun (WGS) entry which is preliminary data.</text>
</comment>
<keyword evidence="4" id="KW-1185">Reference proteome</keyword>
<dbReference type="SMART" id="SM00664">
    <property type="entry name" value="DoH"/>
    <property type="match status" value="1"/>
</dbReference>
<dbReference type="Gene3D" id="2.60.40.1210">
    <property type="entry name" value="Cellobiose dehydrogenase, cytochrome domain"/>
    <property type="match status" value="1"/>
</dbReference>
<feature type="transmembrane region" description="Helical" evidence="1">
    <location>
        <begin position="315"/>
        <end position="334"/>
    </location>
</feature>
<feature type="transmembrane region" description="Helical" evidence="1">
    <location>
        <begin position="250"/>
        <end position="268"/>
    </location>
</feature>
<keyword evidence="1" id="KW-0472">Membrane</keyword>
<dbReference type="SUPFAM" id="SSF49344">
    <property type="entry name" value="CBD9-like"/>
    <property type="match status" value="1"/>
</dbReference>
<evidence type="ECO:0000313" key="4">
    <source>
        <dbReference type="Proteomes" id="UP000297452"/>
    </source>
</evidence>
<reference evidence="3 4" key="1">
    <citation type="submission" date="2017-12" db="EMBL/GenBank/DDBJ databases">
        <title>Comparative genomics of Botrytis spp.</title>
        <authorList>
            <person name="Valero-Jimenez C.A."/>
            <person name="Tapia P."/>
            <person name="Veloso J."/>
            <person name="Silva-Moreno E."/>
            <person name="Staats M."/>
            <person name="Valdes J.H."/>
            <person name="Van Kan J.A.L."/>
        </authorList>
    </citation>
    <scope>NUCLEOTIDE SEQUENCE [LARGE SCALE GENOMIC DNA]</scope>
    <source>
        <strain evidence="3 4">MUCL2120</strain>
    </source>
</reference>
<evidence type="ECO:0000259" key="2">
    <source>
        <dbReference type="SMART" id="SM00664"/>
    </source>
</evidence>
<dbReference type="Gene3D" id="1.20.120.1770">
    <property type="match status" value="1"/>
</dbReference>
<evidence type="ECO:0000256" key="1">
    <source>
        <dbReference type="SAM" id="Phobius"/>
    </source>
</evidence>
<dbReference type="InterPro" id="IPR005018">
    <property type="entry name" value="DOMON_domain"/>
</dbReference>
<keyword evidence="1" id="KW-1133">Transmembrane helix</keyword>
<organism evidence="3 4">
    <name type="scientific">Botryotinia narcissicola</name>
    <dbReference type="NCBI Taxonomy" id="278944"/>
    <lineage>
        <taxon>Eukaryota</taxon>
        <taxon>Fungi</taxon>
        <taxon>Dikarya</taxon>
        <taxon>Ascomycota</taxon>
        <taxon>Pezizomycotina</taxon>
        <taxon>Leotiomycetes</taxon>
        <taxon>Helotiales</taxon>
        <taxon>Sclerotiniaceae</taxon>
        <taxon>Botryotinia</taxon>
    </lineage>
</organism>
<feature type="transmembrane region" description="Helical" evidence="1">
    <location>
        <begin position="280"/>
        <end position="303"/>
    </location>
</feature>
<protein>
    <recommendedName>
        <fullName evidence="2">DOMON domain-containing protein</fullName>
    </recommendedName>
</protein>
<sequence length="384" mass="40479">MKFPNIAISFAVLSELRDFGCVSALAIFAPSDGPVYSLGISPTTVSAGTGNIYFQLSAPDTYQWAALGIGRTMAGAYMYIMYSDGKGNVTISARAGGQGHVEPKVTGGPGSQVQLLAGSGVAGGVMTANILCTKCPLPSTTSPALPWIAAWHLGSSIDSTSTSYTINQHDDSSYRQFTYDLTTAVIGSDGNPFLSNGTTTPMSGSGSEEHGISASTLNAYSVAHGTIMSVKLAVSKDYLFKNHGKTHTSSGLALFVLLIIQAIMGLIHHLGYRKQHVRGFLGYVHIWYGRSLLILGIICGGLGLQLARNAKGGEIVYGLLAGLVPMSYFTILVLKTKGKFVDNKAIKGGSGEEGRNIGERIPMKGRIPATIKHSSERVPATIRL</sequence>
<dbReference type="InterPro" id="IPR015920">
    <property type="entry name" value="Cellobiose_DH-like_cyt"/>
</dbReference>
<dbReference type="AlphaFoldDB" id="A0A4Z1HEE2"/>
<proteinExistence type="predicted"/>
<dbReference type="EMBL" id="PQXJ01000530">
    <property type="protein sequence ID" value="TGO47349.1"/>
    <property type="molecule type" value="Genomic_DNA"/>
</dbReference>
<name>A0A4Z1HEE2_9HELO</name>
<keyword evidence="1" id="KW-0812">Transmembrane</keyword>
<gene>
    <name evidence="3" type="ORF">BOTNAR_0530g00010</name>
</gene>
<dbReference type="CDD" id="cd09630">
    <property type="entry name" value="CDH_like_cytochrome"/>
    <property type="match status" value="1"/>
</dbReference>
<dbReference type="CDD" id="cd08760">
    <property type="entry name" value="Cyt_b561_FRRS1_like"/>
    <property type="match status" value="1"/>
</dbReference>
<dbReference type="Proteomes" id="UP000297452">
    <property type="component" value="Unassembled WGS sequence"/>
</dbReference>
<dbReference type="STRING" id="278944.A0A4Z1HEE2"/>
<evidence type="ECO:0000313" key="3">
    <source>
        <dbReference type="EMBL" id="TGO47349.1"/>
    </source>
</evidence>
<dbReference type="PANTHER" id="PTHR47797">
    <property type="entry name" value="DEHYDROGENASE, PUTATIVE (AFU_ORTHOLOGUE AFUA_8G05805)-RELATED"/>
    <property type="match status" value="1"/>
</dbReference>
<accession>A0A4Z1HEE2</accession>
<feature type="domain" description="DOMON" evidence="2">
    <location>
        <begin position="64"/>
        <end position="152"/>
    </location>
</feature>
<dbReference type="OrthoDB" id="19261at2759"/>
<dbReference type="PANTHER" id="PTHR47797:SF4">
    <property type="entry name" value="DOMON DOMAIN-CONTAINING PROTEIN"/>
    <property type="match status" value="1"/>
</dbReference>